<evidence type="ECO:0000313" key="1">
    <source>
        <dbReference type="EMBL" id="KAL2528910.1"/>
    </source>
</evidence>
<keyword evidence="2" id="KW-1185">Reference proteome</keyword>
<dbReference type="AlphaFoldDB" id="A0ABD1UV22"/>
<reference evidence="2" key="1">
    <citation type="submission" date="2024-07" db="EMBL/GenBank/DDBJ databases">
        <title>Two chromosome-level genome assemblies of Korean endemic species Abeliophyllum distichum and Forsythia ovata (Oleaceae).</title>
        <authorList>
            <person name="Jang H."/>
        </authorList>
    </citation>
    <scope>NUCLEOTIDE SEQUENCE [LARGE SCALE GENOMIC DNA]</scope>
</reference>
<dbReference type="EMBL" id="JBFOLJ010000006">
    <property type="protein sequence ID" value="KAL2528910.1"/>
    <property type="molecule type" value="Genomic_DNA"/>
</dbReference>
<name>A0ABD1UV22_9LAMI</name>
<comment type="caution">
    <text evidence="1">The sequence shown here is derived from an EMBL/GenBank/DDBJ whole genome shotgun (WGS) entry which is preliminary data.</text>
</comment>
<accession>A0ABD1UV22</accession>
<dbReference type="Proteomes" id="UP001604277">
    <property type="component" value="Unassembled WGS sequence"/>
</dbReference>
<gene>
    <name evidence="1" type="ORF">Fot_21511</name>
</gene>
<proteinExistence type="predicted"/>
<protein>
    <submittedName>
        <fullName evidence="1">Uncharacterized protein</fullName>
    </submittedName>
</protein>
<sequence>MNSSNLGCLPDVPWNDLERWLLVVLLGSCGLFSNVGDEIRTKVGVEIRLKDRLFWEPDEPIKQQEKPAEQREELADLQGEFSLSSEVGESAWDAIRECVFIIDFGSGFL</sequence>
<organism evidence="1 2">
    <name type="scientific">Forsythia ovata</name>
    <dbReference type="NCBI Taxonomy" id="205694"/>
    <lineage>
        <taxon>Eukaryota</taxon>
        <taxon>Viridiplantae</taxon>
        <taxon>Streptophyta</taxon>
        <taxon>Embryophyta</taxon>
        <taxon>Tracheophyta</taxon>
        <taxon>Spermatophyta</taxon>
        <taxon>Magnoliopsida</taxon>
        <taxon>eudicotyledons</taxon>
        <taxon>Gunneridae</taxon>
        <taxon>Pentapetalae</taxon>
        <taxon>asterids</taxon>
        <taxon>lamiids</taxon>
        <taxon>Lamiales</taxon>
        <taxon>Oleaceae</taxon>
        <taxon>Forsythieae</taxon>
        <taxon>Forsythia</taxon>
    </lineage>
</organism>
<evidence type="ECO:0000313" key="2">
    <source>
        <dbReference type="Proteomes" id="UP001604277"/>
    </source>
</evidence>